<dbReference type="Gene3D" id="2.20.70.140">
    <property type="match status" value="2"/>
</dbReference>
<organism evidence="16 17">
    <name type="scientific">[Pasteurella] mairii</name>
    <dbReference type="NCBI Taxonomy" id="757"/>
    <lineage>
        <taxon>Bacteria</taxon>
        <taxon>Pseudomonadati</taxon>
        <taxon>Pseudomonadota</taxon>
        <taxon>Gammaproteobacteria</taxon>
        <taxon>Pasteurellales</taxon>
        <taxon>Pasteurellaceae</taxon>
    </lineage>
</organism>
<comment type="similarity">
    <text evidence="3">Belongs to the autotransporter-2 (AT-2) (TC 1.B.40) family.</text>
</comment>
<evidence type="ECO:0000259" key="13">
    <source>
        <dbReference type="Pfam" id="PF03895"/>
    </source>
</evidence>
<accession>A0A379B7Q8</accession>
<evidence type="ECO:0000256" key="4">
    <source>
        <dbReference type="ARBA" id="ARBA00022448"/>
    </source>
</evidence>
<evidence type="ECO:0000256" key="8">
    <source>
        <dbReference type="ARBA" id="ARBA00022927"/>
    </source>
</evidence>
<dbReference type="InterPro" id="IPR040482">
    <property type="entry name" value="Trp_ring"/>
</dbReference>
<keyword evidence="7 12" id="KW-0732">Signal</keyword>
<keyword evidence="5" id="KW-1134">Transmembrane beta strand</keyword>
<dbReference type="InterPro" id="IPR011049">
    <property type="entry name" value="Serralysin-like_metalloprot_C"/>
</dbReference>
<feature type="compositionally biased region" description="Polar residues" evidence="11">
    <location>
        <begin position="1468"/>
        <end position="1477"/>
    </location>
</feature>
<keyword evidence="4" id="KW-0813">Transport</keyword>
<dbReference type="Gene3D" id="2.20.25.140">
    <property type="match status" value="2"/>
</dbReference>
<feature type="region of interest" description="Disordered" evidence="11">
    <location>
        <begin position="864"/>
        <end position="883"/>
    </location>
</feature>
<evidence type="ECO:0000259" key="14">
    <source>
        <dbReference type="Pfam" id="PF05662"/>
    </source>
</evidence>
<feature type="domain" description="Trimeric autotransporter adhesin Trp ring" evidence="15">
    <location>
        <begin position="1025"/>
        <end position="1073"/>
    </location>
</feature>
<dbReference type="Gene3D" id="3.30.1300.30">
    <property type="entry name" value="GSPII I/J protein-like"/>
    <property type="match status" value="1"/>
</dbReference>
<dbReference type="CDD" id="cd12820">
    <property type="entry name" value="LbR_YadA-like"/>
    <property type="match status" value="1"/>
</dbReference>
<keyword evidence="10" id="KW-0998">Cell outer membrane</keyword>
<dbReference type="Gene3D" id="1.20.5.170">
    <property type="match status" value="2"/>
</dbReference>
<comment type="subcellular location">
    <subcellularLocation>
        <location evidence="2">Cell outer membrane</location>
    </subcellularLocation>
    <subcellularLocation>
        <location evidence="1">Cell surface</location>
    </subcellularLocation>
</comment>
<evidence type="ECO:0000256" key="6">
    <source>
        <dbReference type="ARBA" id="ARBA00022692"/>
    </source>
</evidence>
<evidence type="ECO:0000256" key="10">
    <source>
        <dbReference type="ARBA" id="ARBA00023237"/>
    </source>
</evidence>
<evidence type="ECO:0000313" key="16">
    <source>
        <dbReference type="EMBL" id="SUB34637.1"/>
    </source>
</evidence>
<keyword evidence="6" id="KW-0812">Transmembrane</keyword>
<feature type="compositionally biased region" description="Polar residues" evidence="11">
    <location>
        <begin position="1319"/>
        <end position="1338"/>
    </location>
</feature>
<evidence type="ECO:0000256" key="12">
    <source>
        <dbReference type="SAM" id="SignalP"/>
    </source>
</evidence>
<dbReference type="SUPFAM" id="SSF101967">
    <property type="entry name" value="Adhesin YadA, collagen-binding domain"/>
    <property type="match status" value="4"/>
</dbReference>
<dbReference type="GO" id="GO:0015031">
    <property type="term" value="P:protein transport"/>
    <property type="evidence" value="ECO:0007669"/>
    <property type="project" value="UniProtKB-KW"/>
</dbReference>
<sequence length="1990" mass="206468">MKKALKLNLITATSILLATQSAYAGMSIKIDSQQNNSDQAEGSIVIGNKAKAEPVGTGDSSDSSKSGALNAVVIGNNAEAKATSNIAIGDETKADGEYTVVIGRGAKAENKNSNNSIVIGKDAKTSNQGTVTLGLEVETKGERAIAIGGRSGNSVGGATNTNAKTEAKGTDSIAFGMGALTETKAQHAISFGLLAKTMDVNAIAFGTNSYANGKQANALGSFTTSIGNNALAVGTSSKSAGSATNTIGYQSVALGQNLSVLGNDNLLAKSKEEADKIDSEMKGEKYQVIPYDLNWIKDSSIIGNKNIVTTNNTFVIGNNVNSIQTPQQVMENGKTKMVLALTALGETVENSVYLGNDSIATAGTAENTKHKKKVGNKLVDSDTTTAGDKGTVSKATVKGITYGEGTTIAFAGKKANGVVTVGASGGKERRIQNVAAGEISQTSTDAINGSQLYAVTDVIGNLAKATATNLGGNVTVQSDGKLSQPDYKIYWGNKAGNQNGNALDTFNGPYQSVGAAITGLNKYINEGFEILDNNGNKQGVVTPGNKIKFANGKNTTAKVTQEDSNGTTTITFDVEIPKQKNIDTTTLTVKGADSSPAAKGNGVVEVTEGDENKFVTAQNLVETINKAHFNLSTERDNSAFGDDESSGTEPAKVQAGTDVKLKSGKNIKMKADGAGGITVATKDNVEFTTITVPGAKSSGSGDVSTPKSITINTTGIDMGDKPITNLKSAIFDGLGYPEDNVNRFTLDKANFNTIKNNAATVGDVLNAGWNLEVNNEAKDFVKPFDTVNFVGEGVTITHENKDGKNVVKFNVEIPEIPKVETTKLKVGENGKVTDLSEEEAKKLAIAGDIAKAINASGFMLKTSATSEGSKDESSTPANGDGELINPGDSVEMIAGKNLTVKQENGKVTYSTKEEVDFNKITLSTGEANQVNLVNGAPVAMNANVNPQDSQPTASLNITSADNKPTQLTGVGSVLNTMQIETNTGTQPQGSAQKGTDNLLNLGGKDKPLENDVLNSAATVRDLTHLGWVVSASGNEYKNTVKNANEVNFVGANGISVTGETKENNVREIKISVDSQSAVESAQLPVVYTNKAGDKLVKVGDKFYKAGDVTDGKPKNDATPVETKDVIAAMNNGDNNTTTPMALSNLQGNLAPTYNAGDKKENENKKLGNDVVSAGDITKAQTAPDNVTNIYHNAATVGDILNAGWNLQANGEGKDFVKAYDAVNFANGVGTTVNVEVAEDGKTSAVRINSLLGITDKEGNQVVKGKNGKYYKPSALKPNGEPKDNVVGVDAGDVQVNVINPAAADKGTKGDVVQVGNLSSGLSTQNVETKPTGKGNPTGSSSLLNLNELAADGKSNKVPDSNAATVGDLRNMGWELRASGNDYIDTVKNANKVDFVGSGLATVTGETKGDVRTITVDVDAQAVTNNARLPVVYTDKNGKQLYPIKDKDGNITYNTKPDGQGETVEPDNVITSINGPKGTTTPTVLTNVMSNLPETYNDDVYNLNKKAVTKTQDLPPSLKVNNAATVGDILNAGWNLKNNGQPGDFVKAYDSVDFIDGNGTTAVVTTTPDGTSTTVKYNAKIDNNTIKLNDKGELYADYAGDIAKATTKVAAGNNIDVTPEVNPDGSTTYTVATKDDVAFKTVNVGDNVNINRDGLTIKDGPRITVAGIDGGNKKITGVANGDISPTSHDAINGSQLYAVQQALTSSIAASKEEVTSTDNSVTVTATPNDSGANVFDLSVNTDNTTITKDATTGALKAKTTTLSNTNGKVDTPAPENANALVSAQDIASAINQSGFTLTAQGENGSTVHPGATVDMKNTDGNIVISKSAGSNDVTYNLARDINVDQVRAGNTVLNNKGVTIGSGANPVELTENGLNNGGNRITNVAPGQAPTDAVNVSQLRGQMGNVYHQMNKMDKDLRAGIAGSNAAATLPQVYMPGKSMVAASAGTFKGENAFAVGYSRVSDNGKLILKLQGNANSQGDVGGGVGIGYQW</sequence>
<feature type="domain" description="Trimeric autotransporter adhesin YadA-like stalk" evidence="14">
    <location>
        <begin position="1879"/>
        <end position="1905"/>
    </location>
</feature>
<dbReference type="SUPFAM" id="SSF54523">
    <property type="entry name" value="Pili subunits"/>
    <property type="match status" value="1"/>
</dbReference>
<keyword evidence="9" id="KW-0472">Membrane</keyword>
<gene>
    <name evidence="16" type="primary">hsf2_21</name>
    <name evidence="16" type="ORF">NCTC10699_02309</name>
</gene>
<protein>
    <submittedName>
        <fullName evidence="16">Autotransporter adhesin</fullName>
    </submittedName>
</protein>
<evidence type="ECO:0000256" key="1">
    <source>
        <dbReference type="ARBA" id="ARBA00004241"/>
    </source>
</evidence>
<feature type="chain" id="PRO_5016921210" evidence="12">
    <location>
        <begin position="25"/>
        <end position="1990"/>
    </location>
</feature>
<evidence type="ECO:0000256" key="9">
    <source>
        <dbReference type="ARBA" id="ARBA00023136"/>
    </source>
</evidence>
<keyword evidence="8" id="KW-0653">Protein transport</keyword>
<dbReference type="Pfam" id="PF05662">
    <property type="entry name" value="YadA_stalk"/>
    <property type="match status" value="3"/>
</dbReference>
<feature type="domain" description="Trimeric autotransporter adhesin Trp ring" evidence="15">
    <location>
        <begin position="1371"/>
        <end position="1418"/>
    </location>
</feature>
<dbReference type="Gene3D" id="3.90.1780.10">
    <property type="entry name" value="Trimeric adhesin"/>
    <property type="match status" value="7"/>
</dbReference>
<evidence type="ECO:0000256" key="2">
    <source>
        <dbReference type="ARBA" id="ARBA00004442"/>
    </source>
</evidence>
<name>A0A379B7Q8_9PAST</name>
<evidence type="ECO:0000256" key="3">
    <source>
        <dbReference type="ARBA" id="ARBA00005848"/>
    </source>
</evidence>
<proteinExistence type="inferred from homology"/>
<feature type="domain" description="Trimeric autotransporter adhesin YadA-like stalk" evidence="14">
    <location>
        <begin position="430"/>
        <end position="472"/>
    </location>
</feature>
<dbReference type="GO" id="GO:0009279">
    <property type="term" value="C:cell outer membrane"/>
    <property type="evidence" value="ECO:0007669"/>
    <property type="project" value="UniProtKB-SubCell"/>
</dbReference>
<keyword evidence="17" id="KW-1185">Reference proteome</keyword>
<dbReference type="Pfam" id="PF03895">
    <property type="entry name" value="YadA_anchor"/>
    <property type="match status" value="1"/>
</dbReference>
<dbReference type="Proteomes" id="UP000254280">
    <property type="component" value="Unassembled WGS sequence"/>
</dbReference>
<feature type="region of interest" description="Disordered" evidence="11">
    <location>
        <begin position="1319"/>
        <end position="1343"/>
    </location>
</feature>
<evidence type="ECO:0000259" key="15">
    <source>
        <dbReference type="Pfam" id="PF18669"/>
    </source>
</evidence>
<dbReference type="Gene3D" id="6.20.50.100">
    <property type="match status" value="1"/>
</dbReference>
<dbReference type="EMBL" id="UGSS01000002">
    <property type="protein sequence ID" value="SUB34637.1"/>
    <property type="molecule type" value="Genomic_DNA"/>
</dbReference>
<evidence type="ECO:0000256" key="5">
    <source>
        <dbReference type="ARBA" id="ARBA00022452"/>
    </source>
</evidence>
<reference evidence="16 17" key="1">
    <citation type="submission" date="2018-06" db="EMBL/GenBank/DDBJ databases">
        <authorList>
            <consortium name="Pathogen Informatics"/>
            <person name="Doyle S."/>
        </authorList>
    </citation>
    <scope>NUCLEOTIDE SEQUENCE [LARGE SCALE GENOMIC DNA]</scope>
    <source>
        <strain evidence="16 17">NCTC10699</strain>
    </source>
</reference>
<dbReference type="InterPro" id="IPR045584">
    <property type="entry name" value="Pilin-like"/>
</dbReference>
<dbReference type="GO" id="GO:0009986">
    <property type="term" value="C:cell surface"/>
    <property type="evidence" value="ECO:0007669"/>
    <property type="project" value="UniProtKB-SubCell"/>
</dbReference>
<dbReference type="SUPFAM" id="SSF101999">
    <property type="entry name" value="Trimeric adhesin"/>
    <property type="match status" value="5"/>
</dbReference>
<dbReference type="Pfam" id="PF18669">
    <property type="entry name" value="Trp_ring"/>
    <property type="match status" value="2"/>
</dbReference>
<feature type="region of interest" description="Disordered" evidence="11">
    <location>
        <begin position="1456"/>
        <end position="1477"/>
    </location>
</feature>
<evidence type="ECO:0000313" key="17">
    <source>
        <dbReference type="Proteomes" id="UP000254280"/>
    </source>
</evidence>
<dbReference type="InterPro" id="IPR008635">
    <property type="entry name" value="Coiled_stalk_dom"/>
</dbReference>
<dbReference type="InterPro" id="IPR005594">
    <property type="entry name" value="YadA_C"/>
</dbReference>
<evidence type="ECO:0000256" key="7">
    <source>
        <dbReference type="ARBA" id="ARBA00022729"/>
    </source>
</evidence>
<feature type="signal peptide" evidence="12">
    <location>
        <begin position="1"/>
        <end position="24"/>
    </location>
</feature>
<evidence type="ECO:0000256" key="11">
    <source>
        <dbReference type="SAM" id="MobiDB-lite"/>
    </source>
</evidence>
<feature type="domain" description="Trimeric autotransporter adhesin YadA-like stalk" evidence="14">
    <location>
        <begin position="1673"/>
        <end position="1713"/>
    </location>
</feature>
<feature type="domain" description="Trimeric autotransporter adhesin YadA-like C-terminal membrane anchor" evidence="13">
    <location>
        <begin position="1930"/>
        <end position="1990"/>
    </location>
</feature>
<dbReference type="Gene3D" id="2.150.10.10">
    <property type="entry name" value="Serralysin-like metalloprotease, C-terminal"/>
    <property type="match status" value="3"/>
</dbReference>
<dbReference type="InterPro" id="IPR037174">
    <property type="entry name" value="Trimeric_adhesin"/>
</dbReference>